<gene>
    <name evidence="2" type="ORF">GCM10008939_18550</name>
</gene>
<sequence>MHNMTRTLMAVLLLTSSSVTLAQSGTPSGTTPTPDPVRVQLASLLVGRDARGAETFTATGDSVRPRPGDLLLWRAAAVNDLPRAVQNLALTVPFPATTTYVNGSAVLRVGTRTLTPLFSTDGSTFAPAPLKKKVSVTRDGVTTVQEVTVQPNEYRAVRWMLPTLDAKSQVAAEVRTTVR</sequence>
<protein>
    <submittedName>
        <fullName evidence="2">Uncharacterized protein</fullName>
    </submittedName>
</protein>
<name>A0A917PFY6_9DEIO</name>
<dbReference type="Proteomes" id="UP000635726">
    <property type="component" value="Unassembled WGS sequence"/>
</dbReference>
<evidence type="ECO:0000313" key="3">
    <source>
        <dbReference type="Proteomes" id="UP000635726"/>
    </source>
</evidence>
<evidence type="ECO:0000256" key="1">
    <source>
        <dbReference type="SAM" id="SignalP"/>
    </source>
</evidence>
<keyword evidence="3" id="KW-1185">Reference proteome</keyword>
<comment type="caution">
    <text evidence="2">The sequence shown here is derived from an EMBL/GenBank/DDBJ whole genome shotgun (WGS) entry which is preliminary data.</text>
</comment>
<proteinExistence type="predicted"/>
<dbReference type="AlphaFoldDB" id="A0A917PFY6"/>
<keyword evidence="1" id="KW-0732">Signal</keyword>
<evidence type="ECO:0000313" key="2">
    <source>
        <dbReference type="EMBL" id="GGJ74513.1"/>
    </source>
</evidence>
<feature type="signal peptide" evidence="1">
    <location>
        <begin position="1"/>
        <end position="22"/>
    </location>
</feature>
<dbReference type="EMBL" id="BMOE01000005">
    <property type="protein sequence ID" value="GGJ74513.1"/>
    <property type="molecule type" value="Genomic_DNA"/>
</dbReference>
<accession>A0A917PFY6</accession>
<reference evidence="2" key="1">
    <citation type="journal article" date="2014" name="Int. J. Syst. Evol. Microbiol.">
        <title>Complete genome sequence of Corynebacterium casei LMG S-19264T (=DSM 44701T), isolated from a smear-ripened cheese.</title>
        <authorList>
            <consortium name="US DOE Joint Genome Institute (JGI-PGF)"/>
            <person name="Walter F."/>
            <person name="Albersmeier A."/>
            <person name="Kalinowski J."/>
            <person name="Ruckert C."/>
        </authorList>
    </citation>
    <scope>NUCLEOTIDE SEQUENCE</scope>
    <source>
        <strain evidence="2">JCM 14371</strain>
    </source>
</reference>
<reference evidence="2" key="2">
    <citation type="submission" date="2020-09" db="EMBL/GenBank/DDBJ databases">
        <authorList>
            <person name="Sun Q."/>
            <person name="Ohkuma M."/>
        </authorList>
    </citation>
    <scope>NUCLEOTIDE SEQUENCE</scope>
    <source>
        <strain evidence="2">JCM 14371</strain>
    </source>
</reference>
<feature type="chain" id="PRO_5037433100" evidence="1">
    <location>
        <begin position="23"/>
        <end position="179"/>
    </location>
</feature>
<organism evidence="2 3">
    <name type="scientific">Deinococcus aquiradiocola</name>
    <dbReference type="NCBI Taxonomy" id="393059"/>
    <lineage>
        <taxon>Bacteria</taxon>
        <taxon>Thermotogati</taxon>
        <taxon>Deinococcota</taxon>
        <taxon>Deinococci</taxon>
        <taxon>Deinococcales</taxon>
        <taxon>Deinococcaceae</taxon>
        <taxon>Deinococcus</taxon>
    </lineage>
</organism>